<evidence type="ECO:0000313" key="1">
    <source>
        <dbReference type="EMBL" id="GGH77970.1"/>
    </source>
</evidence>
<dbReference type="Proteomes" id="UP000627292">
    <property type="component" value="Unassembled WGS sequence"/>
</dbReference>
<sequence length="123" mass="14005">MAERLDGLPAASLNIHLYYSFKMSVKAIRFKGSLLIPFSIYQERAGYFTGEIVDGKLILTTFLFLTNNNTPEGEEIYKQYELTRIDKDYLSINKLSSFVASDIAQNPEARNFLLRQAVKASLK</sequence>
<reference evidence="1" key="2">
    <citation type="submission" date="2020-09" db="EMBL/GenBank/DDBJ databases">
        <authorList>
            <person name="Sun Q."/>
            <person name="Zhou Y."/>
        </authorList>
    </citation>
    <scope>NUCLEOTIDE SEQUENCE</scope>
    <source>
        <strain evidence="1">CGMCC 1.15290</strain>
    </source>
</reference>
<accession>A0A917J4L6</accession>
<gene>
    <name evidence="1" type="ORF">GCM10011379_45120</name>
</gene>
<protein>
    <submittedName>
        <fullName evidence="1">Uncharacterized protein</fullName>
    </submittedName>
</protein>
<reference evidence="1" key="1">
    <citation type="journal article" date="2014" name="Int. J. Syst. Evol. Microbiol.">
        <title>Complete genome sequence of Corynebacterium casei LMG S-19264T (=DSM 44701T), isolated from a smear-ripened cheese.</title>
        <authorList>
            <consortium name="US DOE Joint Genome Institute (JGI-PGF)"/>
            <person name="Walter F."/>
            <person name="Albersmeier A."/>
            <person name="Kalinowski J."/>
            <person name="Ruckert C."/>
        </authorList>
    </citation>
    <scope>NUCLEOTIDE SEQUENCE</scope>
    <source>
        <strain evidence="1">CGMCC 1.15290</strain>
    </source>
</reference>
<name>A0A917J4L6_9BACT</name>
<keyword evidence="2" id="KW-1185">Reference proteome</keyword>
<evidence type="ECO:0000313" key="2">
    <source>
        <dbReference type="Proteomes" id="UP000627292"/>
    </source>
</evidence>
<dbReference type="AlphaFoldDB" id="A0A917J4L6"/>
<proteinExistence type="predicted"/>
<comment type="caution">
    <text evidence="1">The sequence shown here is derived from an EMBL/GenBank/DDBJ whole genome shotgun (WGS) entry which is preliminary data.</text>
</comment>
<dbReference type="EMBL" id="BMIB01000004">
    <property type="protein sequence ID" value="GGH77970.1"/>
    <property type="molecule type" value="Genomic_DNA"/>
</dbReference>
<dbReference type="RefSeq" id="WP_188956619.1">
    <property type="nucleotide sequence ID" value="NZ_BMIB01000004.1"/>
</dbReference>
<organism evidence="1 2">
    <name type="scientific">Filimonas zeae</name>
    <dbReference type="NCBI Taxonomy" id="1737353"/>
    <lineage>
        <taxon>Bacteria</taxon>
        <taxon>Pseudomonadati</taxon>
        <taxon>Bacteroidota</taxon>
        <taxon>Chitinophagia</taxon>
        <taxon>Chitinophagales</taxon>
        <taxon>Chitinophagaceae</taxon>
        <taxon>Filimonas</taxon>
    </lineage>
</organism>